<dbReference type="PANTHER" id="PTHR32119">
    <property type="entry name" value="OROTIDINE 5'-PHOSPHATE DECARBOXYLASE"/>
    <property type="match status" value="1"/>
</dbReference>
<feature type="active site" description="Proton donor" evidence="7">
    <location>
        <position position="61"/>
    </location>
</feature>
<evidence type="ECO:0000256" key="7">
    <source>
        <dbReference type="HAMAP-Rule" id="MF_01200"/>
    </source>
</evidence>
<keyword evidence="5 7" id="KW-0456">Lyase</keyword>
<reference evidence="10 11" key="1">
    <citation type="submission" date="2023-06" db="EMBL/GenBank/DDBJ databases">
        <title>Aquibacillus rhizosphaerae LR5S19.</title>
        <authorList>
            <person name="Sun J.-Q."/>
        </authorList>
    </citation>
    <scope>NUCLEOTIDE SEQUENCE [LARGE SCALE GENOMIC DNA]</scope>
    <source>
        <strain evidence="10 11">LR5S19</strain>
    </source>
</reference>
<dbReference type="InterPro" id="IPR014732">
    <property type="entry name" value="OMPdecase"/>
</dbReference>
<dbReference type="PROSITE" id="PS00156">
    <property type="entry name" value="OMPDECASE"/>
    <property type="match status" value="1"/>
</dbReference>
<evidence type="ECO:0000256" key="5">
    <source>
        <dbReference type="ARBA" id="ARBA00023239"/>
    </source>
</evidence>
<evidence type="ECO:0000256" key="4">
    <source>
        <dbReference type="ARBA" id="ARBA00022975"/>
    </source>
</evidence>
<dbReference type="NCBIfam" id="NF001273">
    <property type="entry name" value="PRK00230.1"/>
    <property type="match status" value="1"/>
</dbReference>
<dbReference type="EC" id="4.1.1.23" evidence="7"/>
<dbReference type="InterPro" id="IPR011060">
    <property type="entry name" value="RibuloseP-bd_barrel"/>
</dbReference>
<dbReference type="Gene3D" id="3.20.20.70">
    <property type="entry name" value="Aldolase class I"/>
    <property type="match status" value="1"/>
</dbReference>
<dbReference type="PANTHER" id="PTHR32119:SF2">
    <property type="entry name" value="OROTIDINE 5'-PHOSPHATE DECARBOXYLASE"/>
    <property type="match status" value="1"/>
</dbReference>
<feature type="domain" description="Orotidine 5'-phosphate decarboxylase" evidence="9">
    <location>
        <begin position="4"/>
        <end position="228"/>
    </location>
</feature>
<comment type="catalytic activity">
    <reaction evidence="6 7 8">
        <text>orotidine 5'-phosphate + H(+) = UMP + CO2</text>
        <dbReference type="Rhea" id="RHEA:11596"/>
        <dbReference type="ChEBI" id="CHEBI:15378"/>
        <dbReference type="ChEBI" id="CHEBI:16526"/>
        <dbReference type="ChEBI" id="CHEBI:57538"/>
        <dbReference type="ChEBI" id="CHEBI:57865"/>
        <dbReference type="EC" id="4.1.1.23"/>
    </reaction>
</comment>
<dbReference type="InterPro" id="IPR013785">
    <property type="entry name" value="Aldolase_TIM"/>
</dbReference>
<dbReference type="InterPro" id="IPR001754">
    <property type="entry name" value="OMPdeCOase_dom"/>
</dbReference>
<comment type="pathway">
    <text evidence="2 7 8">Pyrimidine metabolism; UMP biosynthesis via de novo pathway; UMP from orotate: step 2/2.</text>
</comment>
<evidence type="ECO:0000256" key="6">
    <source>
        <dbReference type="ARBA" id="ARBA00049157"/>
    </source>
</evidence>
<gene>
    <name evidence="7 10" type="primary">pyrF</name>
    <name evidence="10" type="ORF">QQS35_05970</name>
</gene>
<dbReference type="HAMAP" id="MF_01200_B">
    <property type="entry name" value="OMPdecase_type1_B"/>
    <property type="match status" value="1"/>
</dbReference>
<evidence type="ECO:0000259" key="9">
    <source>
        <dbReference type="SMART" id="SM00934"/>
    </source>
</evidence>
<dbReference type="Proteomes" id="UP001235343">
    <property type="component" value="Unassembled WGS sequence"/>
</dbReference>
<proteinExistence type="inferred from homology"/>
<comment type="function">
    <text evidence="1 7">Catalyzes the decarboxylation of orotidine 5'-monophosphate (OMP) to uridine 5'-monophosphate (UMP).</text>
</comment>
<dbReference type="RefSeq" id="WP_285931001.1">
    <property type="nucleotide sequence ID" value="NZ_JASTZU010000021.1"/>
</dbReference>
<keyword evidence="4 7" id="KW-0665">Pyrimidine biosynthesis</keyword>
<dbReference type="NCBIfam" id="TIGR01740">
    <property type="entry name" value="pyrF"/>
    <property type="match status" value="1"/>
</dbReference>
<comment type="similarity">
    <text evidence="7">Belongs to the OMP decarboxylase family. Type 1 subfamily.</text>
</comment>
<evidence type="ECO:0000256" key="8">
    <source>
        <dbReference type="RuleBase" id="RU000512"/>
    </source>
</evidence>
<dbReference type="GO" id="GO:0004590">
    <property type="term" value="F:orotidine-5'-phosphate decarboxylase activity"/>
    <property type="evidence" value="ECO:0007669"/>
    <property type="project" value="UniProtKB-EC"/>
</dbReference>
<feature type="binding site" evidence="7">
    <location>
        <begin position="59"/>
        <end position="68"/>
    </location>
    <ligand>
        <name>substrate</name>
    </ligand>
</feature>
<feature type="binding site" evidence="7">
    <location>
        <position position="213"/>
    </location>
    <ligand>
        <name>substrate</name>
    </ligand>
</feature>
<dbReference type="CDD" id="cd04725">
    <property type="entry name" value="OMP_decarboxylase_like"/>
    <property type="match status" value="1"/>
</dbReference>
<feature type="binding site" evidence="7">
    <location>
        <position position="212"/>
    </location>
    <ligand>
        <name>substrate</name>
    </ligand>
</feature>
<dbReference type="EMBL" id="JASTZU010000021">
    <property type="protein sequence ID" value="MDL4840001.1"/>
    <property type="molecule type" value="Genomic_DNA"/>
</dbReference>
<comment type="caution">
    <text evidence="10">The sequence shown here is derived from an EMBL/GenBank/DDBJ whole genome shotgun (WGS) entry which is preliminary data.</text>
</comment>
<sequence length="238" mass="26340">MELPIFLALDFPTWEETNQFINKNELQGVPVKVGMELFYREGPKVIERLKENNHAIFLDLKLHDIPTTVKKAMRNIAQFGVDVTNIHAFGGSEMIAAAKEGLEQGAQNGITPKLLAVTLLTSMDEHTLQHEIKMNDTIDNTVVRFAKLTKESGGDGVVCSAYEAAAIKQSCGSDFLTVTPGIRLANTNKDDQKRVATPSFAKNNGADMLVIGRSITQAEYPNKMYQQAIEEWKTVVKS</sequence>
<evidence type="ECO:0000313" key="10">
    <source>
        <dbReference type="EMBL" id="MDL4840001.1"/>
    </source>
</evidence>
<keyword evidence="3 7" id="KW-0210">Decarboxylase</keyword>
<feature type="binding site" evidence="7">
    <location>
        <position position="10"/>
    </location>
    <ligand>
        <name>substrate</name>
    </ligand>
</feature>
<keyword evidence="11" id="KW-1185">Reference proteome</keyword>
<feature type="binding site" evidence="7">
    <location>
        <position position="192"/>
    </location>
    <ligand>
        <name>substrate</name>
    </ligand>
</feature>
<evidence type="ECO:0000313" key="11">
    <source>
        <dbReference type="Proteomes" id="UP001235343"/>
    </source>
</evidence>
<dbReference type="SMART" id="SM00934">
    <property type="entry name" value="OMPdecase"/>
    <property type="match status" value="1"/>
</dbReference>
<dbReference type="Pfam" id="PF00215">
    <property type="entry name" value="OMPdecase"/>
    <property type="match status" value="1"/>
</dbReference>
<evidence type="ECO:0000256" key="1">
    <source>
        <dbReference type="ARBA" id="ARBA00002356"/>
    </source>
</evidence>
<comment type="subunit">
    <text evidence="7">Homodimer.</text>
</comment>
<organism evidence="10 11">
    <name type="scientific">Aquibacillus rhizosphaerae</name>
    <dbReference type="NCBI Taxonomy" id="3051431"/>
    <lineage>
        <taxon>Bacteria</taxon>
        <taxon>Bacillati</taxon>
        <taxon>Bacillota</taxon>
        <taxon>Bacilli</taxon>
        <taxon>Bacillales</taxon>
        <taxon>Bacillaceae</taxon>
        <taxon>Aquibacillus</taxon>
    </lineage>
</organism>
<feature type="binding site" evidence="7">
    <location>
        <position position="121"/>
    </location>
    <ligand>
        <name>substrate</name>
    </ligand>
</feature>
<evidence type="ECO:0000256" key="3">
    <source>
        <dbReference type="ARBA" id="ARBA00022793"/>
    </source>
</evidence>
<protein>
    <recommendedName>
        <fullName evidence="7">Orotidine 5'-phosphate decarboxylase</fullName>
        <ecNumber evidence="7">4.1.1.23</ecNumber>
    </recommendedName>
    <alternativeName>
        <fullName evidence="7">OMP decarboxylase</fullName>
        <shortName evidence="7">OMPDCase</shortName>
        <shortName evidence="7">OMPdecase</shortName>
    </alternativeName>
</protein>
<name>A0ABT7L2B3_9BACI</name>
<feature type="binding site" evidence="7">
    <location>
        <position position="32"/>
    </location>
    <ligand>
        <name>substrate</name>
    </ligand>
</feature>
<dbReference type="InterPro" id="IPR018089">
    <property type="entry name" value="OMPdecase_AS"/>
</dbReference>
<feature type="binding site" evidence="7">
    <location>
        <position position="183"/>
    </location>
    <ligand>
        <name>substrate</name>
    </ligand>
</feature>
<accession>A0ABT7L2B3</accession>
<evidence type="ECO:0000256" key="2">
    <source>
        <dbReference type="ARBA" id="ARBA00004861"/>
    </source>
</evidence>
<dbReference type="SUPFAM" id="SSF51366">
    <property type="entry name" value="Ribulose-phoshate binding barrel"/>
    <property type="match status" value="1"/>
</dbReference>
<dbReference type="InterPro" id="IPR047596">
    <property type="entry name" value="OMPdecase_bac"/>
</dbReference>